<reference evidence="1 2" key="1">
    <citation type="submission" date="2024-01" db="EMBL/GenBank/DDBJ databases">
        <title>Genome assemblies of Stephania.</title>
        <authorList>
            <person name="Yang L."/>
        </authorList>
    </citation>
    <scope>NUCLEOTIDE SEQUENCE [LARGE SCALE GENOMIC DNA]</scope>
    <source>
        <strain evidence="1">YNDBR</strain>
        <tissue evidence="1">Leaf</tissue>
    </source>
</reference>
<name>A0AAP0PYB9_9MAGN</name>
<protein>
    <submittedName>
        <fullName evidence="1">Uncharacterized protein</fullName>
    </submittedName>
</protein>
<dbReference type="EMBL" id="JBBNAF010000003">
    <property type="protein sequence ID" value="KAK9160882.1"/>
    <property type="molecule type" value="Genomic_DNA"/>
</dbReference>
<dbReference type="AlphaFoldDB" id="A0AAP0PYB9"/>
<keyword evidence="2" id="KW-1185">Reference proteome</keyword>
<gene>
    <name evidence="1" type="ORF">Syun_007223</name>
</gene>
<evidence type="ECO:0000313" key="1">
    <source>
        <dbReference type="EMBL" id="KAK9160882.1"/>
    </source>
</evidence>
<comment type="caution">
    <text evidence="1">The sequence shown here is derived from an EMBL/GenBank/DDBJ whole genome shotgun (WGS) entry which is preliminary data.</text>
</comment>
<evidence type="ECO:0000313" key="2">
    <source>
        <dbReference type="Proteomes" id="UP001420932"/>
    </source>
</evidence>
<organism evidence="1 2">
    <name type="scientific">Stephania yunnanensis</name>
    <dbReference type="NCBI Taxonomy" id="152371"/>
    <lineage>
        <taxon>Eukaryota</taxon>
        <taxon>Viridiplantae</taxon>
        <taxon>Streptophyta</taxon>
        <taxon>Embryophyta</taxon>
        <taxon>Tracheophyta</taxon>
        <taxon>Spermatophyta</taxon>
        <taxon>Magnoliopsida</taxon>
        <taxon>Ranunculales</taxon>
        <taxon>Menispermaceae</taxon>
        <taxon>Menispermoideae</taxon>
        <taxon>Cissampelideae</taxon>
        <taxon>Stephania</taxon>
    </lineage>
</organism>
<accession>A0AAP0PYB9</accession>
<sequence length="59" mass="6910">MINEIIPSKVPKFIRVIMPPRETKQGDCMQWGFNKNEKLSTKITYDMLDIDPAVRDKQT</sequence>
<proteinExistence type="predicted"/>
<dbReference type="Proteomes" id="UP001420932">
    <property type="component" value="Unassembled WGS sequence"/>
</dbReference>